<dbReference type="Pfam" id="PF16177">
    <property type="entry name" value="ACAS_N"/>
    <property type="match status" value="1"/>
</dbReference>
<comment type="catalytic activity">
    <reaction evidence="6">
        <text>acetate + ATP + CoA = acetyl-CoA + AMP + diphosphate</text>
        <dbReference type="Rhea" id="RHEA:23176"/>
        <dbReference type="ChEBI" id="CHEBI:30089"/>
        <dbReference type="ChEBI" id="CHEBI:30616"/>
        <dbReference type="ChEBI" id="CHEBI:33019"/>
        <dbReference type="ChEBI" id="CHEBI:57287"/>
        <dbReference type="ChEBI" id="CHEBI:57288"/>
        <dbReference type="ChEBI" id="CHEBI:456215"/>
        <dbReference type="EC" id="6.2.1.1"/>
    </reaction>
</comment>
<dbReference type="InterPro" id="IPR011904">
    <property type="entry name" value="Ac_CoA_lig"/>
</dbReference>
<comment type="caution">
    <text evidence="10">The sequence shown here is derived from an EMBL/GenBank/DDBJ whole genome shotgun (WGS) entry which is preliminary data.</text>
</comment>
<feature type="binding site" evidence="6">
    <location>
        <position position="516"/>
    </location>
    <ligand>
        <name>ATP</name>
        <dbReference type="ChEBI" id="CHEBI:30616"/>
    </ligand>
</feature>
<keyword evidence="6" id="KW-0479">Metal-binding</keyword>
<comment type="similarity">
    <text evidence="1 6">Belongs to the ATP-dependent AMP-binding enzyme family.</text>
</comment>
<evidence type="ECO:0000256" key="1">
    <source>
        <dbReference type="ARBA" id="ARBA00006432"/>
    </source>
</evidence>
<comment type="caution">
    <text evidence="6">Lacks conserved residue(s) required for the propagation of feature annotation.</text>
</comment>
<dbReference type="Pfam" id="PF13193">
    <property type="entry name" value="AMP-binding_C"/>
    <property type="match status" value="1"/>
</dbReference>
<evidence type="ECO:0000256" key="5">
    <source>
        <dbReference type="ARBA" id="ARBA00022990"/>
    </source>
</evidence>
<dbReference type="Gene3D" id="3.40.50.12780">
    <property type="entry name" value="N-terminal domain of ligase-like"/>
    <property type="match status" value="1"/>
</dbReference>
<evidence type="ECO:0000313" key="11">
    <source>
        <dbReference type="Proteomes" id="UP000650424"/>
    </source>
</evidence>
<dbReference type="InterPro" id="IPR042099">
    <property type="entry name" value="ANL_N_sf"/>
</dbReference>
<dbReference type="EMBL" id="JACOGF010000001">
    <property type="protein sequence ID" value="MBC3915943.1"/>
    <property type="molecule type" value="Genomic_DNA"/>
</dbReference>
<feature type="domain" description="AMP-binding enzyme C-terminal" evidence="8">
    <location>
        <begin position="548"/>
        <end position="629"/>
    </location>
</feature>
<feature type="binding site" evidence="6">
    <location>
        <position position="543"/>
    </location>
    <ligand>
        <name>ATP</name>
        <dbReference type="ChEBI" id="CHEBI:30616"/>
    </ligand>
</feature>
<protein>
    <recommendedName>
        <fullName evidence="6">Acetyl-coenzyme A synthetase</fullName>
        <shortName evidence="6">AcCoA synthetase</shortName>
        <shortName evidence="6">Acs</shortName>
        <ecNumber evidence="6">6.2.1.1</ecNumber>
    </recommendedName>
    <alternativeName>
        <fullName evidence="6">Acetate--CoA ligase</fullName>
    </alternativeName>
    <alternativeName>
        <fullName evidence="6">Acyl-activating enzyme</fullName>
    </alternativeName>
</protein>
<dbReference type="SUPFAM" id="SSF56801">
    <property type="entry name" value="Acetyl-CoA synthetase-like"/>
    <property type="match status" value="1"/>
</dbReference>
<keyword evidence="4 6" id="KW-0067">ATP-binding</keyword>
<evidence type="ECO:0000256" key="3">
    <source>
        <dbReference type="ARBA" id="ARBA00022741"/>
    </source>
</evidence>
<dbReference type="RefSeq" id="WP_186945210.1">
    <property type="nucleotide sequence ID" value="NZ_JACOGF010000001.1"/>
</dbReference>
<dbReference type="PANTHER" id="PTHR24095">
    <property type="entry name" value="ACETYL-COENZYME A SYNTHETASE"/>
    <property type="match status" value="1"/>
</dbReference>
<keyword evidence="2 6" id="KW-0436">Ligase</keyword>
<evidence type="ECO:0000256" key="6">
    <source>
        <dbReference type="HAMAP-Rule" id="MF_01123"/>
    </source>
</evidence>
<feature type="binding site" evidence="6">
    <location>
        <position position="321"/>
    </location>
    <ligand>
        <name>CoA</name>
        <dbReference type="ChEBI" id="CHEBI:57287"/>
    </ligand>
</feature>
<dbReference type="InterPro" id="IPR025110">
    <property type="entry name" value="AMP-bd_C"/>
</dbReference>
<dbReference type="Proteomes" id="UP000650424">
    <property type="component" value="Unassembled WGS sequence"/>
</dbReference>
<comment type="PTM">
    <text evidence="6">Acetylated. Deacetylation by the SIR2-homolog deacetylase activates the enzyme.</text>
</comment>
<name>A0ABR6ZJ85_9BURK</name>
<feature type="domain" description="AMP-dependent synthetase/ligase" evidence="7">
    <location>
        <begin position="99"/>
        <end position="484"/>
    </location>
</feature>
<feature type="binding site" evidence="6">
    <location>
        <begin position="201"/>
        <end position="204"/>
    </location>
    <ligand>
        <name>CoA</name>
        <dbReference type="ChEBI" id="CHEBI:57287"/>
    </ligand>
</feature>
<dbReference type="InterPro" id="IPR045851">
    <property type="entry name" value="AMP-bd_C_sf"/>
</dbReference>
<feature type="binding site" evidence="6">
    <location>
        <position position="540"/>
    </location>
    <ligand>
        <name>CoA</name>
        <dbReference type="ChEBI" id="CHEBI:57287"/>
    </ligand>
</feature>
<feature type="domain" description="Acetyl-coenzyme A synthetase N-terminal" evidence="9">
    <location>
        <begin position="36"/>
        <end position="91"/>
    </location>
</feature>
<evidence type="ECO:0000259" key="9">
    <source>
        <dbReference type="Pfam" id="PF16177"/>
    </source>
</evidence>
<evidence type="ECO:0000259" key="8">
    <source>
        <dbReference type="Pfam" id="PF13193"/>
    </source>
</evidence>
<dbReference type="NCBIfam" id="NF001208">
    <property type="entry name" value="PRK00174.1"/>
    <property type="match status" value="1"/>
</dbReference>
<gene>
    <name evidence="10" type="primary">acs</name>
    <name evidence="6" type="synonym">acsA</name>
    <name evidence="10" type="ORF">H8L32_00465</name>
</gene>
<feature type="binding site" evidence="6">
    <location>
        <position position="559"/>
    </location>
    <ligand>
        <name>Mg(2+)</name>
        <dbReference type="ChEBI" id="CHEBI:18420"/>
    </ligand>
</feature>
<feature type="modified residue" description="N6-acetyllysine" evidence="6">
    <location>
        <position position="629"/>
    </location>
</feature>
<feature type="binding site" evidence="6">
    <location>
        <begin position="401"/>
        <end position="403"/>
    </location>
    <ligand>
        <name>ATP</name>
        <dbReference type="ChEBI" id="CHEBI:30616"/>
    </ligand>
</feature>
<dbReference type="InterPro" id="IPR000873">
    <property type="entry name" value="AMP-dep_synth/lig_dom"/>
</dbReference>
<comment type="function">
    <text evidence="6">Catalyzes the conversion of acetate into acetyl-CoA (AcCoA), an essential intermediate at the junction of anabolic and catabolic pathways. AcsA undergoes a two-step reaction. In the first half reaction, AcsA combines acetate with ATP to form acetyl-adenylate (AcAMP) intermediate. In the second half reaction, it can then transfer the acetyl group from AcAMP to the sulfhydryl group of CoA, forming the product AcCoA.</text>
</comment>
<dbReference type="InterPro" id="IPR020845">
    <property type="entry name" value="AMP-binding_CS"/>
</dbReference>
<dbReference type="Gene3D" id="3.30.300.30">
    <property type="match status" value="1"/>
</dbReference>
<dbReference type="HAMAP" id="MF_01123">
    <property type="entry name" value="Ac_CoA_synth"/>
    <property type="match status" value="1"/>
</dbReference>
<feature type="binding site" evidence="6">
    <location>
        <begin position="425"/>
        <end position="430"/>
    </location>
    <ligand>
        <name>ATP</name>
        <dbReference type="ChEBI" id="CHEBI:30616"/>
    </ligand>
</feature>
<reference evidence="10 11" key="1">
    <citation type="submission" date="2020-08" db="EMBL/GenBank/DDBJ databases">
        <title>Novel species isolated from subtropical streams in China.</title>
        <authorList>
            <person name="Lu H."/>
        </authorList>
    </citation>
    <scope>NUCLEOTIDE SEQUENCE [LARGE SCALE GENOMIC DNA]</scope>
    <source>
        <strain evidence="10 11">CY18W</strain>
    </source>
</reference>
<dbReference type="EC" id="6.2.1.1" evidence="6"/>
<accession>A0ABR6ZJ85</accession>
<dbReference type="Pfam" id="PF00501">
    <property type="entry name" value="AMP-binding"/>
    <property type="match status" value="1"/>
</dbReference>
<keyword evidence="6" id="KW-0460">Magnesium</keyword>
<evidence type="ECO:0000259" key="7">
    <source>
        <dbReference type="Pfam" id="PF00501"/>
    </source>
</evidence>
<keyword evidence="3 6" id="KW-0547">Nucleotide-binding</keyword>
<evidence type="ECO:0000256" key="4">
    <source>
        <dbReference type="ARBA" id="ARBA00022840"/>
    </source>
</evidence>
<dbReference type="CDD" id="cd05966">
    <property type="entry name" value="ACS"/>
    <property type="match status" value="1"/>
</dbReference>
<feature type="binding site" evidence="6">
    <location>
        <position position="532"/>
    </location>
    <ligand>
        <name>ATP</name>
        <dbReference type="ChEBI" id="CHEBI:30616"/>
    </ligand>
</feature>
<dbReference type="InterPro" id="IPR032387">
    <property type="entry name" value="ACAS_N"/>
</dbReference>
<evidence type="ECO:0000256" key="2">
    <source>
        <dbReference type="ARBA" id="ARBA00022598"/>
    </source>
</evidence>
<sequence>MSDLNAAQHEVKAESRIFYPPAAFAANAAISGMDAYNALCQEAEQDYEGFWARLARENLHWHKPFQTTLDESNAPLYKWFEDGLLNVSYNCLDVNLQNGNADKVALIFEADGGDVTRVTYQELHQKVCQFANGLKSLGIVKGDRVVIYMPMSVEGVVAMQACARIGATHSVVFGGFSAKSLQERIVDVGAVAVITADEQVRGGKHLPLKAIVDEALALGDCEKVKSVVVYKRTGGNVNVSAGRDLWMHELVATQSAVCEPEWVSAEHPLFILYTSGSTGKPKGVQHSSGGYLLWAILTMKWTFDIKPEDVFWCTADIGWVTGHTYITYGPLAAGATEIVFEGVPTFPNAGRFWSMIEKHKATIFYTAPTAIRSLIKAADGDANIHPDKFNLSSLRLLGSVGEPINPEAWMWYYNNIGRGNCPIVDTFWQTETGGHMMTPLPGATPLVPGSCTLPLPGITAAIVDETGHDLPNGQGGILVVKRPWPSMIRTIWGDPERFKKSYFPEEFGGKVYLAGDGAIRNKDTGYFTITGRIDDVLNVSGHRMGTMEIESALVANPLVAEAAVVGKPDETTGEAICAFVVLKRSRPTGDEAKQIATELRNWVAKEIGPIAKPKEIRFGDNLPKTRSGKIMRRLLRVLAKGEEITQDISTLENPAILEQLKQAQ</sequence>
<dbReference type="GO" id="GO:0003987">
    <property type="term" value="F:acetate-CoA ligase activity"/>
    <property type="evidence" value="ECO:0007669"/>
    <property type="project" value="UniProtKB-EC"/>
</dbReference>
<proteinExistence type="inferred from homology"/>
<keyword evidence="11" id="KW-1185">Reference proteome</keyword>
<dbReference type="PROSITE" id="PS00455">
    <property type="entry name" value="AMP_BINDING"/>
    <property type="match status" value="1"/>
</dbReference>
<dbReference type="NCBIfam" id="TIGR02188">
    <property type="entry name" value="Ac_CoA_lig_AcsA"/>
    <property type="match status" value="1"/>
</dbReference>
<dbReference type="PANTHER" id="PTHR24095:SF14">
    <property type="entry name" value="ACETYL-COENZYME A SYNTHETASE 1"/>
    <property type="match status" value="1"/>
</dbReference>
<evidence type="ECO:0000313" key="10">
    <source>
        <dbReference type="EMBL" id="MBC3915943.1"/>
    </source>
</evidence>
<organism evidence="10 11">
    <name type="scientific">Undibacterium hunanense</name>
    <dbReference type="NCBI Taxonomy" id="2762292"/>
    <lineage>
        <taxon>Bacteria</taxon>
        <taxon>Pseudomonadati</taxon>
        <taxon>Pseudomonadota</taxon>
        <taxon>Betaproteobacteria</taxon>
        <taxon>Burkholderiales</taxon>
        <taxon>Oxalobacteraceae</taxon>
        <taxon>Undibacterium</taxon>
    </lineage>
</organism>
<keyword evidence="5 6" id="KW-0007">Acetylation</keyword>
<comment type="cofactor">
    <cofactor evidence="6">
        <name>Mg(2+)</name>
        <dbReference type="ChEBI" id="CHEBI:18420"/>
    </cofactor>
</comment>
<feature type="binding site" evidence="6">
    <location>
        <position position="554"/>
    </location>
    <ligand>
        <name>Mg(2+)</name>
        <dbReference type="ChEBI" id="CHEBI:18420"/>
    </ligand>
</feature>